<reference evidence="7 8" key="1">
    <citation type="submission" date="2013-05" db="EMBL/GenBank/DDBJ databases">
        <title>Draft genome of the parasitic nematode Anyclostoma ceylanicum.</title>
        <authorList>
            <person name="Mitreva M."/>
        </authorList>
    </citation>
    <scope>NUCLEOTIDE SEQUENCE [LARGE SCALE GENOMIC DNA]</scope>
</reference>
<organism evidence="7 8">
    <name type="scientific">Ancylostoma ceylanicum</name>
    <dbReference type="NCBI Taxonomy" id="53326"/>
    <lineage>
        <taxon>Eukaryota</taxon>
        <taxon>Metazoa</taxon>
        <taxon>Ecdysozoa</taxon>
        <taxon>Nematoda</taxon>
        <taxon>Chromadorea</taxon>
        <taxon>Rhabditida</taxon>
        <taxon>Rhabditina</taxon>
        <taxon>Rhabditomorpha</taxon>
        <taxon>Strongyloidea</taxon>
        <taxon>Ancylostomatidae</taxon>
        <taxon>Ancylostomatinae</taxon>
        <taxon>Ancylostoma</taxon>
    </lineage>
</organism>
<keyword evidence="8" id="KW-1185">Reference proteome</keyword>
<dbReference type="EMBL" id="KE124788">
    <property type="protein sequence ID" value="EPB79822.1"/>
    <property type="molecule type" value="Genomic_DNA"/>
</dbReference>
<dbReference type="InterPro" id="IPR003656">
    <property type="entry name" value="Znf_BED"/>
</dbReference>
<evidence type="ECO:0000313" key="8">
    <source>
        <dbReference type="Proteomes" id="UP000054495"/>
    </source>
</evidence>
<keyword evidence="1" id="KW-0479">Metal-binding</keyword>
<dbReference type="InterPro" id="IPR036236">
    <property type="entry name" value="Znf_C2H2_sf"/>
</dbReference>
<feature type="compositionally biased region" description="Polar residues" evidence="5">
    <location>
        <begin position="78"/>
        <end position="87"/>
    </location>
</feature>
<evidence type="ECO:0000259" key="6">
    <source>
        <dbReference type="PROSITE" id="PS50808"/>
    </source>
</evidence>
<protein>
    <recommendedName>
        <fullName evidence="6">BED-type domain-containing protein</fullName>
    </recommendedName>
</protein>
<evidence type="ECO:0000256" key="4">
    <source>
        <dbReference type="PROSITE-ProRule" id="PRU00027"/>
    </source>
</evidence>
<accession>A0A0D6MD05</accession>
<dbReference type="GO" id="GO:0008270">
    <property type="term" value="F:zinc ion binding"/>
    <property type="evidence" value="ECO:0007669"/>
    <property type="project" value="UniProtKB-KW"/>
</dbReference>
<dbReference type="Proteomes" id="UP000054495">
    <property type="component" value="Unassembled WGS sequence"/>
</dbReference>
<dbReference type="GO" id="GO:0003677">
    <property type="term" value="F:DNA binding"/>
    <property type="evidence" value="ECO:0007669"/>
    <property type="project" value="InterPro"/>
</dbReference>
<sequence length="352" mass="38448">MSDCLNPFAALLQPAQLAAAFQQNNADIAALSTTSNSSPPYSQAGTEQMQYSTPESCTDQRTETPSSDQLNGEFPASNGYSPDNGTGSDRDQSPDCVSTSSSGEPHLLGSKTISAEDAELQRRPPKVSISEILRLQAFNDEVNDKKPALNLLTSLHNNPLLAEKLASCMIPGMPTPATATVPLAASLVQTPNAHDVTPTKRKRQRRNPVWPYFDVVDGTARCKQCLYSTKSVFSTNLKVHLRSHHRADYEKVIQAEDALNLNALLLSGNSSKLFSTDLTRKRMPPMTSSILMTINKLASQSGDDNPLNSVLRQTLAAGTLNQQLQQVQNQLQDFNCGYQDFECVLTFLRLEC</sequence>
<evidence type="ECO:0000256" key="2">
    <source>
        <dbReference type="ARBA" id="ARBA00022771"/>
    </source>
</evidence>
<feature type="domain" description="BED-type" evidence="6">
    <location>
        <begin position="204"/>
        <end position="252"/>
    </location>
</feature>
<name>A0A0D6MD05_9BILA</name>
<keyword evidence="3" id="KW-0862">Zinc</keyword>
<keyword evidence="2 4" id="KW-0863">Zinc-finger</keyword>
<evidence type="ECO:0000256" key="3">
    <source>
        <dbReference type="ARBA" id="ARBA00022833"/>
    </source>
</evidence>
<dbReference type="PROSITE" id="PS50808">
    <property type="entry name" value="ZF_BED"/>
    <property type="match status" value="1"/>
</dbReference>
<evidence type="ECO:0000313" key="7">
    <source>
        <dbReference type="EMBL" id="EPB79822.1"/>
    </source>
</evidence>
<evidence type="ECO:0000256" key="1">
    <source>
        <dbReference type="ARBA" id="ARBA00022723"/>
    </source>
</evidence>
<dbReference type="SUPFAM" id="SSF57667">
    <property type="entry name" value="beta-beta-alpha zinc fingers"/>
    <property type="match status" value="1"/>
</dbReference>
<feature type="compositionally biased region" description="Polar residues" evidence="5">
    <location>
        <begin position="31"/>
        <end position="70"/>
    </location>
</feature>
<feature type="region of interest" description="Disordered" evidence="5">
    <location>
        <begin position="31"/>
        <end position="124"/>
    </location>
</feature>
<dbReference type="AlphaFoldDB" id="A0A0D6MD05"/>
<proteinExistence type="predicted"/>
<gene>
    <name evidence="7" type="ORF">ANCCEY_01033</name>
</gene>
<evidence type="ECO:0000256" key="5">
    <source>
        <dbReference type="SAM" id="MobiDB-lite"/>
    </source>
</evidence>